<dbReference type="GO" id="GO:0003677">
    <property type="term" value="F:DNA binding"/>
    <property type="evidence" value="ECO:0007669"/>
    <property type="project" value="UniProtKB-KW"/>
</dbReference>
<dbReference type="GO" id="GO:0003682">
    <property type="term" value="F:chromatin binding"/>
    <property type="evidence" value="ECO:0007669"/>
    <property type="project" value="InterPro"/>
</dbReference>
<dbReference type="AlphaFoldDB" id="A0A8H3WZ19"/>
<name>A0A8H3WZ19_GIGMA</name>
<sequence length="1072" mass="124544">MKQNEEREYDGSSSDDDSDNSSEISFSCSMTNNHHNSADDSMSEDKPIMENYDPKLEKTLNTLTVLIKSKKRSSVNEVYVDIPPRKKVRGSYNKEIESEIIYTEEECLDSLMSADFNDSMSDNDYEKFYLDDFIFYDSVDNEVVDMYPEKSTDRTIFWDGNIVEGDKNISCKGAIFKTFSISGFGLDESNLEVMIQSSLNDKVWYMLRTPQSMYHDIWIAFLWKAHLVKYVLDYLYNNPDVLFEDFRLGFFDWITNHRKDDNIFQNWLSEVNGNTDFRSVVANNMHLIWHEAYNLGEDYSCLPFFTDEYCPAKYSCIDGQNRIEKTVVTPKVYNWFHDLFPELLQPIVPISESECVPFIYIQDDDEFRKINHRGHLLFENLLEEPHCFEQVTVDGITLKVGDTVEVAPTDGSTDGRWFCMITTFIKGGRNGLFRLLWLYTRRQTILRKLDKDVSINKSRELFFSSNCECKEPWPIENIIRKIDVHFGKSSCPDLDYSFFCRYQYSHENEDSFISFHPGLLPKKDGLICGCKQPEPNYYEEFIEKYNVNDCILLLPLKGDILDLYTVCCIERFDLEKKTVWLRRFYRWSETSVKRLKSPINEILYSDYIFEFNKFQLVICSCHVEFVKYGKKIPVNLQHRGAGNHFYFSRKYDRITRTIHPIKSESQQLSVNFPKYSFKVGNTYKLKCLDLFCGGGSLGRGFEDAGFTHCQWAIDKYEAAIKTYRHNIQHDDIDILNQSVNNILSDAILGAPNARVPSKGDVEIILAGSPCQGYSYMNRQRHNLKAKRNNSLVASVISFVDYYHPRYLLLENVRKITSSEVFYRLIGCLLELGYQIHFGVVSADRMGCSQRRYRMFLWGAAQGEVLPTMPPVTHRGLKKETLEAYTSFPMISIKDHISDLPPIGEGDIWYPSFPDHRTYQMSLRTKEILRRIPTFPPARDYYYARKHKFIPDIHAVPSYDAKLIKFPKVSHLYKYCQRIDPNGLFPTICTVMRPSGYYPEAVHYKEPRMVSVREAARAQGFLDSDILCGTVGDQYKIIGNSVPRNVAFSLGLQLGRALSDTNHENAANAFQDN</sequence>
<evidence type="ECO:0000256" key="5">
    <source>
        <dbReference type="ARBA" id="ARBA00023125"/>
    </source>
</evidence>
<dbReference type="InterPro" id="IPR029063">
    <property type="entry name" value="SAM-dependent_MTases_sf"/>
</dbReference>
<dbReference type="SMART" id="SM00439">
    <property type="entry name" value="BAH"/>
    <property type="match status" value="2"/>
</dbReference>
<dbReference type="PIRSF" id="PIRSF037404">
    <property type="entry name" value="DNMT1"/>
    <property type="match status" value="1"/>
</dbReference>
<protein>
    <recommendedName>
        <fullName evidence="10">Cytosine-specific methyltransferase</fullName>
        <ecNumber evidence="10">2.1.1.37</ecNumber>
    </recommendedName>
</protein>
<dbReference type="Proteomes" id="UP000439903">
    <property type="component" value="Unassembled WGS sequence"/>
</dbReference>
<keyword evidence="5" id="KW-0238">DNA-binding</keyword>
<evidence type="ECO:0000313" key="14">
    <source>
        <dbReference type="Proteomes" id="UP000439903"/>
    </source>
</evidence>
<dbReference type="OrthoDB" id="5577209at2759"/>
<dbReference type="GO" id="GO:0044027">
    <property type="term" value="P:negative regulation of gene expression via chromosomal CpG island methylation"/>
    <property type="evidence" value="ECO:0007669"/>
    <property type="project" value="TreeGrafter"/>
</dbReference>
<dbReference type="PROSITE" id="PS51679">
    <property type="entry name" value="SAM_MT_C5"/>
    <property type="match status" value="1"/>
</dbReference>
<feature type="domain" description="BAH" evidence="12">
    <location>
        <begin position="543"/>
        <end position="662"/>
    </location>
</feature>
<feature type="active site" evidence="7 8">
    <location>
        <position position="770"/>
    </location>
</feature>
<dbReference type="EMBL" id="WTPW01002655">
    <property type="protein sequence ID" value="KAF0372990.1"/>
    <property type="molecule type" value="Genomic_DNA"/>
</dbReference>
<keyword evidence="6" id="KW-0539">Nucleus</keyword>
<evidence type="ECO:0000256" key="8">
    <source>
        <dbReference type="PROSITE-ProRule" id="PRU01016"/>
    </source>
</evidence>
<dbReference type="InterPro" id="IPR050390">
    <property type="entry name" value="C5-Methyltransferase"/>
</dbReference>
<comment type="caution">
    <text evidence="13">The sequence shown here is derived from an EMBL/GenBank/DDBJ whole genome shotgun (WGS) entry which is preliminary data.</text>
</comment>
<evidence type="ECO:0000256" key="11">
    <source>
        <dbReference type="SAM" id="MobiDB-lite"/>
    </source>
</evidence>
<comment type="subcellular location">
    <subcellularLocation>
        <location evidence="1">Nucleus</location>
    </subcellularLocation>
</comment>
<dbReference type="InterPro" id="IPR001525">
    <property type="entry name" value="C5_MeTfrase"/>
</dbReference>
<gene>
    <name evidence="13" type="ORF">F8M41_013085</name>
</gene>
<keyword evidence="14" id="KW-1185">Reference proteome</keyword>
<evidence type="ECO:0000256" key="4">
    <source>
        <dbReference type="ARBA" id="ARBA00022691"/>
    </source>
</evidence>
<evidence type="ECO:0000256" key="7">
    <source>
        <dbReference type="PIRSR" id="PIRSR037404-1"/>
    </source>
</evidence>
<dbReference type="PANTHER" id="PTHR10629:SF54">
    <property type="entry name" value="DNA METHYLTRANSFERASE DIM-2"/>
    <property type="match status" value="1"/>
</dbReference>
<evidence type="ECO:0000256" key="3">
    <source>
        <dbReference type="ARBA" id="ARBA00022679"/>
    </source>
</evidence>
<proteinExistence type="inferred from homology"/>
<dbReference type="InterPro" id="IPR001025">
    <property type="entry name" value="BAH_dom"/>
</dbReference>
<dbReference type="PROSITE" id="PS00094">
    <property type="entry name" value="C5_MTASE_1"/>
    <property type="match status" value="1"/>
</dbReference>
<dbReference type="GO" id="GO:0003886">
    <property type="term" value="F:DNA (cytosine-5-)-methyltransferase activity"/>
    <property type="evidence" value="ECO:0007669"/>
    <property type="project" value="UniProtKB-EC"/>
</dbReference>
<reference evidence="13 14" key="1">
    <citation type="journal article" date="2019" name="Environ. Microbiol.">
        <title>At the nexus of three kingdoms: the genome of the mycorrhizal fungus Gigaspora margarita provides insights into plant, endobacterial and fungal interactions.</title>
        <authorList>
            <person name="Venice F."/>
            <person name="Ghignone S."/>
            <person name="Salvioli di Fossalunga A."/>
            <person name="Amselem J."/>
            <person name="Novero M."/>
            <person name="Xianan X."/>
            <person name="Sedzielewska Toro K."/>
            <person name="Morin E."/>
            <person name="Lipzen A."/>
            <person name="Grigoriev I.V."/>
            <person name="Henrissat B."/>
            <person name="Martin F.M."/>
            <person name="Bonfante P."/>
        </authorList>
    </citation>
    <scope>NUCLEOTIDE SEQUENCE [LARGE SCALE GENOMIC DNA]</scope>
    <source>
        <strain evidence="13 14">BEG34</strain>
    </source>
</reference>
<dbReference type="InterPro" id="IPR018117">
    <property type="entry name" value="C5_DNA_meth_AS"/>
</dbReference>
<dbReference type="Gene3D" id="3.90.120.10">
    <property type="entry name" value="DNA Methylase, subunit A, domain 2"/>
    <property type="match status" value="1"/>
</dbReference>
<keyword evidence="3 8" id="KW-0808">Transferase</keyword>
<dbReference type="Gene3D" id="3.40.50.150">
    <property type="entry name" value="Vaccinia Virus protein VP39"/>
    <property type="match status" value="1"/>
</dbReference>
<comment type="similarity">
    <text evidence="8 9">Belongs to the class I-like SAM-binding methyltransferase superfamily. C5-methyltransferase family.</text>
</comment>
<keyword evidence="4 8" id="KW-0949">S-adenosyl-L-methionine</keyword>
<evidence type="ECO:0000313" key="13">
    <source>
        <dbReference type="EMBL" id="KAF0372990.1"/>
    </source>
</evidence>
<evidence type="ECO:0000256" key="1">
    <source>
        <dbReference type="ARBA" id="ARBA00004123"/>
    </source>
</evidence>
<dbReference type="GO" id="GO:0005634">
    <property type="term" value="C:nucleus"/>
    <property type="evidence" value="ECO:0007669"/>
    <property type="project" value="UniProtKB-SubCell"/>
</dbReference>
<dbReference type="Gene3D" id="2.30.30.490">
    <property type="match status" value="2"/>
</dbReference>
<dbReference type="SUPFAM" id="SSF53335">
    <property type="entry name" value="S-adenosyl-L-methionine-dependent methyltransferases"/>
    <property type="match status" value="1"/>
</dbReference>
<dbReference type="InterPro" id="IPR043151">
    <property type="entry name" value="BAH_sf"/>
</dbReference>
<dbReference type="GO" id="GO:0006346">
    <property type="term" value="P:DNA methylation-dependent constitutive heterochromatin formation"/>
    <property type="evidence" value="ECO:0007669"/>
    <property type="project" value="InterPro"/>
</dbReference>
<dbReference type="PROSITE" id="PS51038">
    <property type="entry name" value="BAH"/>
    <property type="match status" value="2"/>
</dbReference>
<dbReference type="PRINTS" id="PR00105">
    <property type="entry name" value="C5METTRFRASE"/>
</dbReference>
<evidence type="ECO:0000259" key="12">
    <source>
        <dbReference type="PROSITE" id="PS51038"/>
    </source>
</evidence>
<feature type="region of interest" description="Disordered" evidence="11">
    <location>
        <begin position="1"/>
        <end position="47"/>
    </location>
</feature>
<evidence type="ECO:0000256" key="2">
    <source>
        <dbReference type="ARBA" id="ARBA00022603"/>
    </source>
</evidence>
<dbReference type="Pfam" id="PF25423">
    <property type="entry name" value="DUF7893"/>
    <property type="match status" value="1"/>
</dbReference>
<evidence type="ECO:0000256" key="10">
    <source>
        <dbReference type="RuleBase" id="RU000417"/>
    </source>
</evidence>
<dbReference type="InterPro" id="IPR057215">
    <property type="entry name" value="DUF7893"/>
</dbReference>
<feature type="domain" description="BAH" evidence="12">
    <location>
        <begin position="396"/>
        <end position="515"/>
    </location>
</feature>
<accession>A0A8H3WZ19</accession>
<feature type="compositionally biased region" description="Basic and acidic residues" evidence="11">
    <location>
        <begin position="1"/>
        <end position="10"/>
    </location>
</feature>
<dbReference type="GO" id="GO:0032259">
    <property type="term" value="P:methylation"/>
    <property type="evidence" value="ECO:0007669"/>
    <property type="project" value="UniProtKB-KW"/>
</dbReference>
<dbReference type="EC" id="2.1.1.37" evidence="10"/>
<evidence type="ECO:0000256" key="6">
    <source>
        <dbReference type="ARBA" id="ARBA00023242"/>
    </source>
</evidence>
<comment type="catalytic activity">
    <reaction evidence="10">
        <text>a 2'-deoxycytidine in DNA + S-adenosyl-L-methionine = a 5-methyl-2'-deoxycytidine in DNA + S-adenosyl-L-homocysteine + H(+)</text>
        <dbReference type="Rhea" id="RHEA:13681"/>
        <dbReference type="Rhea" id="RHEA-COMP:11369"/>
        <dbReference type="Rhea" id="RHEA-COMP:11370"/>
        <dbReference type="ChEBI" id="CHEBI:15378"/>
        <dbReference type="ChEBI" id="CHEBI:57856"/>
        <dbReference type="ChEBI" id="CHEBI:59789"/>
        <dbReference type="ChEBI" id="CHEBI:85452"/>
        <dbReference type="ChEBI" id="CHEBI:85454"/>
        <dbReference type="EC" id="2.1.1.37"/>
    </reaction>
</comment>
<dbReference type="NCBIfam" id="TIGR00675">
    <property type="entry name" value="dcm"/>
    <property type="match status" value="1"/>
</dbReference>
<evidence type="ECO:0000256" key="9">
    <source>
        <dbReference type="RuleBase" id="RU000416"/>
    </source>
</evidence>
<keyword evidence="2 8" id="KW-0489">Methyltransferase</keyword>
<organism evidence="13 14">
    <name type="scientific">Gigaspora margarita</name>
    <dbReference type="NCBI Taxonomy" id="4874"/>
    <lineage>
        <taxon>Eukaryota</taxon>
        <taxon>Fungi</taxon>
        <taxon>Fungi incertae sedis</taxon>
        <taxon>Mucoromycota</taxon>
        <taxon>Glomeromycotina</taxon>
        <taxon>Glomeromycetes</taxon>
        <taxon>Diversisporales</taxon>
        <taxon>Gigasporaceae</taxon>
        <taxon>Gigaspora</taxon>
    </lineage>
</organism>
<dbReference type="PANTHER" id="PTHR10629">
    <property type="entry name" value="CYTOSINE-SPECIFIC METHYLTRANSFERASE"/>
    <property type="match status" value="1"/>
</dbReference>
<dbReference type="Pfam" id="PF00145">
    <property type="entry name" value="DNA_methylase"/>
    <property type="match status" value="1"/>
</dbReference>